<sequence length="277" mass="31262">MATSGELTKGGLLYEGNHTEWRSRIDSLLKVQGVDIDKISQPAYRDWHGLAERQKAVKLIMDQVSPALLGRITAADARDPKTLLISLQAVAKPFRLNDLPPELRVKVYESAFLYRFVCVLEGKSRFWRTYQSGAPAGPVLPDLLHTSRLISAEALPVFFSKLRPIFDCVVDDDLSRSQNGEPSGLCTVRQWAHKSLEGNVKHIRLIGLVGLYNDRHRLIVMLKDRIGLITRFSNEFPVEKKAAWEKHVANTETNRKALGLQGEALVLCFTSRPKLWH</sequence>
<protein>
    <submittedName>
        <fullName evidence="1">Uncharacterized protein</fullName>
    </submittedName>
</protein>
<dbReference type="AlphaFoldDB" id="A0AAN7W745"/>
<accession>A0AAN7W745</accession>
<name>A0AAN7W745_9PEZI</name>
<evidence type="ECO:0000313" key="2">
    <source>
        <dbReference type="Proteomes" id="UP001310594"/>
    </source>
</evidence>
<dbReference type="EMBL" id="JAVRQU010000008">
    <property type="protein sequence ID" value="KAK5699719.1"/>
    <property type="molecule type" value="Genomic_DNA"/>
</dbReference>
<evidence type="ECO:0000313" key="1">
    <source>
        <dbReference type="EMBL" id="KAK5699719.1"/>
    </source>
</evidence>
<organism evidence="1 2">
    <name type="scientific">Elasticomyces elasticus</name>
    <dbReference type="NCBI Taxonomy" id="574655"/>
    <lineage>
        <taxon>Eukaryota</taxon>
        <taxon>Fungi</taxon>
        <taxon>Dikarya</taxon>
        <taxon>Ascomycota</taxon>
        <taxon>Pezizomycotina</taxon>
        <taxon>Dothideomycetes</taxon>
        <taxon>Dothideomycetidae</taxon>
        <taxon>Mycosphaerellales</taxon>
        <taxon>Teratosphaeriaceae</taxon>
        <taxon>Elasticomyces</taxon>
    </lineage>
</organism>
<dbReference type="Proteomes" id="UP001310594">
    <property type="component" value="Unassembled WGS sequence"/>
</dbReference>
<comment type="caution">
    <text evidence="1">The sequence shown here is derived from an EMBL/GenBank/DDBJ whole genome shotgun (WGS) entry which is preliminary data.</text>
</comment>
<gene>
    <name evidence="1" type="ORF">LTR97_005850</name>
</gene>
<reference evidence="1" key="1">
    <citation type="submission" date="2023-08" db="EMBL/GenBank/DDBJ databases">
        <title>Black Yeasts Isolated from many extreme environments.</title>
        <authorList>
            <person name="Coleine C."/>
            <person name="Stajich J.E."/>
            <person name="Selbmann L."/>
        </authorList>
    </citation>
    <scope>NUCLEOTIDE SEQUENCE</scope>
    <source>
        <strain evidence="1">CCFEE 5810</strain>
    </source>
</reference>
<proteinExistence type="predicted"/>